<gene>
    <name evidence="1" type="ORF">SGUI_1533</name>
</gene>
<dbReference type="PANTHER" id="PTHR38479:SF2">
    <property type="entry name" value="WINGED HELIX DNA-BINDING DOMAIN-CONTAINING PROTEIN"/>
    <property type="match status" value="1"/>
</dbReference>
<evidence type="ECO:0008006" key="3">
    <source>
        <dbReference type="Google" id="ProtNLM"/>
    </source>
</evidence>
<dbReference type="STRING" id="1758689.SGUI_1533"/>
<evidence type="ECO:0000313" key="1">
    <source>
        <dbReference type="EMBL" id="ANS78929.1"/>
    </source>
</evidence>
<dbReference type="KEGG" id="serj:SGUI_1533"/>
<sequence>MRLLSQRLVDPLPTPGDVVRHLTCTQGQDYPGSTLSLALRTTSRRLDAVREAYDGGEIVRSWPMRGTLFVVPAQDLGWMLGLTGAKIRRETSRRREQLGLDDATLAHAETVALEALSGEGLTRSELLGVWEDAGHATGEGRGYHSIFHLALSGLVCQGPTEGREQRFVRTEDWIPAPRTLEGEEAVLEWFTRYARSHGPVPVADFLWWTKLLKRDVAPVLDDARQQLEVITVDDVEHWVDPAVVERYASQRRSTAAPLLLPGFDELVLGYGDRGAVLSKVEEAEVVPGGNGIFRATVVRAGRAVGTWKRPRRAGDVVDVTPFGTALPGPVERALPRLTAALPT</sequence>
<dbReference type="PATRIC" id="fig|1758689.4.peg.1577"/>
<dbReference type="EMBL" id="CP014989">
    <property type="protein sequence ID" value="ANS78929.1"/>
    <property type="molecule type" value="Genomic_DNA"/>
</dbReference>
<dbReference type="InterPro" id="IPR009351">
    <property type="entry name" value="AlkZ-like"/>
</dbReference>
<dbReference type="PANTHER" id="PTHR38479">
    <property type="entry name" value="LMO0824 PROTEIN"/>
    <property type="match status" value="1"/>
</dbReference>
<evidence type="ECO:0000313" key="2">
    <source>
        <dbReference type="Proteomes" id="UP000092482"/>
    </source>
</evidence>
<organism evidence="1 2">
    <name type="scientific">Serinicoccus hydrothermalis</name>
    <dbReference type="NCBI Taxonomy" id="1758689"/>
    <lineage>
        <taxon>Bacteria</taxon>
        <taxon>Bacillati</taxon>
        <taxon>Actinomycetota</taxon>
        <taxon>Actinomycetes</taxon>
        <taxon>Micrococcales</taxon>
        <taxon>Ornithinimicrobiaceae</taxon>
        <taxon>Serinicoccus</taxon>
    </lineage>
</organism>
<name>A0A1B1NBV7_9MICO</name>
<dbReference type="AlphaFoldDB" id="A0A1B1NBV7"/>
<dbReference type="Proteomes" id="UP000092482">
    <property type="component" value="Chromosome"/>
</dbReference>
<proteinExistence type="predicted"/>
<dbReference type="Pfam" id="PF06224">
    <property type="entry name" value="AlkZ-like"/>
    <property type="match status" value="1"/>
</dbReference>
<reference evidence="1 2" key="1">
    <citation type="submission" date="2016-03" db="EMBL/GenBank/DDBJ databases">
        <title>Shallow-sea hydrothermal system.</title>
        <authorList>
            <person name="Tang K."/>
        </authorList>
    </citation>
    <scope>NUCLEOTIDE SEQUENCE [LARGE SCALE GENOMIC DNA]</scope>
    <source>
        <strain evidence="1 2">JLT9</strain>
    </source>
</reference>
<protein>
    <recommendedName>
        <fullName evidence="3">Winged helix DNA-binding domain-containing protein</fullName>
    </recommendedName>
</protein>
<keyword evidence="2" id="KW-1185">Reference proteome</keyword>
<accession>A0A1B1NBV7</accession>